<dbReference type="InterPro" id="IPR011067">
    <property type="entry name" value="Plasmid_toxin/cell-grow_inhib"/>
</dbReference>
<proteinExistence type="predicted"/>
<dbReference type="Pfam" id="PF02452">
    <property type="entry name" value="PemK_toxin"/>
    <property type="match status" value="1"/>
</dbReference>
<dbReference type="PANTHER" id="PTHR33988">
    <property type="entry name" value="ENDORIBONUCLEASE MAZF-RELATED"/>
    <property type="match status" value="1"/>
</dbReference>
<dbReference type="SUPFAM" id="SSF50118">
    <property type="entry name" value="Cell growth inhibitor/plasmid maintenance toxic component"/>
    <property type="match status" value="1"/>
</dbReference>
<evidence type="ECO:0000313" key="2">
    <source>
        <dbReference type="Proteomes" id="UP000656319"/>
    </source>
</evidence>
<evidence type="ECO:0000313" key="1">
    <source>
        <dbReference type="EMBL" id="CAD6535003.1"/>
    </source>
</evidence>
<dbReference type="Proteomes" id="UP000656319">
    <property type="component" value="Unassembled WGS sequence"/>
</dbReference>
<dbReference type="GO" id="GO:0016787">
    <property type="term" value="F:hydrolase activity"/>
    <property type="evidence" value="ECO:0007669"/>
    <property type="project" value="UniProtKB-KW"/>
</dbReference>
<sequence>MKNGTPDAGDILWLNVGPGAGSEQDGYRPVLVLTDSEFNELTTRFVGLPVTSTIHGWESEIPLSGLARPCVAMADQVTTLSLAGRVWRHKGESATGEELEAAKFAVAGILDL</sequence>
<gene>
    <name evidence="1" type="primary">mazF</name>
    <name evidence="1" type="ORF">LMG27952_02974</name>
</gene>
<dbReference type="PANTHER" id="PTHR33988:SF3">
    <property type="entry name" value="ENDORIBONUCLEASE TOXIN CHPB-RELATED"/>
    <property type="match status" value="1"/>
</dbReference>
<protein>
    <submittedName>
        <fullName evidence="1">Endoribonuclease toxin MazF</fullName>
        <ecNumber evidence="1">3.1.27.-</ecNumber>
    </submittedName>
</protein>
<dbReference type="InterPro" id="IPR003477">
    <property type="entry name" value="PemK-like"/>
</dbReference>
<keyword evidence="2" id="KW-1185">Reference proteome</keyword>
<organism evidence="1 2">
    <name type="scientific">Paraburkholderia hiiakae</name>
    <dbReference type="NCBI Taxonomy" id="1081782"/>
    <lineage>
        <taxon>Bacteria</taxon>
        <taxon>Pseudomonadati</taxon>
        <taxon>Pseudomonadota</taxon>
        <taxon>Betaproteobacteria</taxon>
        <taxon>Burkholderiales</taxon>
        <taxon>Burkholderiaceae</taxon>
        <taxon>Paraburkholderia</taxon>
    </lineage>
</organism>
<dbReference type="RefSeq" id="WP_201696696.1">
    <property type="nucleotide sequence ID" value="NZ_CAJHCQ010000007.1"/>
</dbReference>
<name>A0ABN7HVP9_9BURK</name>
<comment type="caution">
    <text evidence="1">The sequence shown here is derived from an EMBL/GenBank/DDBJ whole genome shotgun (WGS) entry which is preliminary data.</text>
</comment>
<reference evidence="1 2" key="1">
    <citation type="submission" date="2020-10" db="EMBL/GenBank/DDBJ databases">
        <authorList>
            <person name="Peeters C."/>
        </authorList>
    </citation>
    <scope>NUCLEOTIDE SEQUENCE [LARGE SCALE GENOMIC DNA]</scope>
    <source>
        <strain evidence="1 2">LMG 27952</strain>
    </source>
</reference>
<dbReference type="EC" id="3.1.27.-" evidence="1"/>
<dbReference type="Gene3D" id="2.30.30.110">
    <property type="match status" value="1"/>
</dbReference>
<dbReference type="EMBL" id="CAJHCQ010000007">
    <property type="protein sequence ID" value="CAD6535003.1"/>
    <property type="molecule type" value="Genomic_DNA"/>
</dbReference>
<accession>A0ABN7HVP9</accession>
<keyword evidence="1" id="KW-0378">Hydrolase</keyword>